<dbReference type="AlphaFoldDB" id="G0U6L1"/>
<dbReference type="EMBL" id="HE573026">
    <property type="protein sequence ID" value="CCC51515.1"/>
    <property type="molecule type" value="Genomic_DNA"/>
</dbReference>
<proteinExistence type="predicted"/>
<dbReference type="VEuPathDB" id="TriTrypDB:TvY486_1005660"/>
<name>G0U6L1_TRYVY</name>
<protein>
    <submittedName>
        <fullName evidence="1">Uncharacterized protein</fullName>
    </submittedName>
</protein>
<accession>G0U6L1</accession>
<gene>
    <name evidence="1" type="ORF">TVY486_1005660</name>
</gene>
<organism evidence="1">
    <name type="scientific">Trypanosoma vivax (strain Y486)</name>
    <dbReference type="NCBI Taxonomy" id="1055687"/>
    <lineage>
        <taxon>Eukaryota</taxon>
        <taxon>Discoba</taxon>
        <taxon>Euglenozoa</taxon>
        <taxon>Kinetoplastea</taxon>
        <taxon>Metakinetoplastina</taxon>
        <taxon>Trypanosomatida</taxon>
        <taxon>Trypanosomatidae</taxon>
        <taxon>Trypanosoma</taxon>
        <taxon>Duttonella</taxon>
    </lineage>
</organism>
<sequence>MPPTGVLNSPSRCPAIRPGFLADNRALLQVLSHSENTSRSPISIVSSARSGGIVTTFSDIKFRYSEQVLLPSSCDLTALSLRIAEGLFVPFFQRALGDQLPQHTIVTESGCFELLCLPVLLFPDCFYDATSCDVSPSRVVNAAQQSTGNNNNSGINTLNTSCDLTSSYLVDVFELHRLRLKVSLLLLRNINEVLRDAKVWRLKTGRQKAANDLSIEIGVANSVIALFYEVKMLLLCCILSTEMTYTEPRAPEGEQRKTAQSYFDDFFSSEDLYRLFEERSRPHVDGVLQWFDNMLCKLTNIVPEAETRLYELLNELNSEVLQDGKVVTGIPQQLIHRAHDNSSANVLQIPLVQVELPSLEIQPGELSLLLSSSMDELLLDTSLPSKLTLLFRRCASTKLTAAQLREAELELAANPWRTVDALVAESLCRQVSNPQFLRLVIERNCSLVAKLVQWLQGSCAFEGKDKDGSIASRVDGDDSKDLSIVKGENGVSDEIHQRLCVGESIANEIVKFITTDLPFSITVAQFVRELVNGDLLTEEQLRVWMGHSLSDLKGKQSTTIGCFASLVVFLLLQRRWELPVELREAALKLCSQHRQQQDCAQLADLLRRNLSS</sequence>
<reference evidence="1" key="1">
    <citation type="journal article" date="2012" name="Proc. Natl. Acad. Sci. U.S.A.">
        <title>Antigenic diversity is generated by distinct evolutionary mechanisms in African trypanosome species.</title>
        <authorList>
            <person name="Jackson A.P."/>
            <person name="Berry A."/>
            <person name="Aslett M."/>
            <person name="Allison H.C."/>
            <person name="Burton P."/>
            <person name="Vavrova-Anderson J."/>
            <person name="Brown R."/>
            <person name="Browne H."/>
            <person name="Corton N."/>
            <person name="Hauser H."/>
            <person name="Gamble J."/>
            <person name="Gilderthorp R."/>
            <person name="Marcello L."/>
            <person name="McQuillan J."/>
            <person name="Otto T.D."/>
            <person name="Quail M.A."/>
            <person name="Sanders M.J."/>
            <person name="van Tonder A."/>
            <person name="Ginger M.L."/>
            <person name="Field M.C."/>
            <person name="Barry J.D."/>
            <person name="Hertz-Fowler C."/>
            <person name="Berriman M."/>
        </authorList>
    </citation>
    <scope>NUCLEOTIDE SEQUENCE</scope>
    <source>
        <strain evidence="1">Y486</strain>
    </source>
</reference>
<dbReference type="OMA" id="ISTEQAY"/>
<dbReference type="InterPro" id="IPR035155">
    <property type="entry name" value="DUF5393"/>
</dbReference>
<evidence type="ECO:0000313" key="1">
    <source>
        <dbReference type="EMBL" id="CCC51515.1"/>
    </source>
</evidence>
<dbReference type="Pfam" id="PF17371">
    <property type="entry name" value="DUF5393"/>
    <property type="match status" value="1"/>
</dbReference>